<evidence type="ECO:0000256" key="2">
    <source>
        <dbReference type="ARBA" id="ARBA00023002"/>
    </source>
</evidence>
<dbReference type="SUPFAM" id="SSF51905">
    <property type="entry name" value="FAD/NAD(P)-binding domain"/>
    <property type="match status" value="1"/>
</dbReference>
<dbReference type="PANTHER" id="PTHR13847:SF280">
    <property type="entry name" value="D-AMINO ACID DEHYDROGENASE"/>
    <property type="match status" value="1"/>
</dbReference>
<gene>
    <name evidence="4" type="ORF">ACFO5X_01915</name>
</gene>
<evidence type="ECO:0000259" key="3">
    <source>
        <dbReference type="Pfam" id="PF01266"/>
    </source>
</evidence>
<organism evidence="4 5">
    <name type="scientific">Seohaeicola nanhaiensis</name>
    <dbReference type="NCBI Taxonomy" id="1387282"/>
    <lineage>
        <taxon>Bacteria</taxon>
        <taxon>Pseudomonadati</taxon>
        <taxon>Pseudomonadota</taxon>
        <taxon>Alphaproteobacteria</taxon>
        <taxon>Rhodobacterales</taxon>
        <taxon>Roseobacteraceae</taxon>
        <taxon>Seohaeicola</taxon>
    </lineage>
</organism>
<comment type="caution">
    <text evidence="4">The sequence shown here is derived from an EMBL/GenBank/DDBJ whole genome shotgun (WGS) entry which is preliminary data.</text>
</comment>
<sequence length="442" mass="48069">MPGPTLAHFESDLRLPDRVDVVVIGGGIIGASTALELAERGLSVLLCEKGQIGAEQSSRNWGWVRISRRDPREVPLMVESMRIWEELEARVGRKVGYRRTGIAFCAGSESYLAKLDRWRRHLAPHGIESRILRGREFDALMPGHKLRLKGALYTPLDGRAEPQWAAPAIAEAAQRLGATVMTSCAVRSLDIAAGRVAGVITEKGRVHCSAVVLAGGAWSRLFAGNAGLNLPQLKVLNTVMRTTPVDGPDTALWTDGFAFRKRADGGYTVASGDENVVDLVPDSFRLGLTFLPAYLDDWRSLRFRLSGRWRVEAAQARRWRPDEMTAFEACRILDPAPSRRALRASWAALGRAFPAFQKADVVQSWAGMIDVTPDAIPVISGIESVPGFHIATGFSGHGFGIGPAAGRLMADLVSGTAPLVDPSDFRFSRFTDGSKVRPDSGY</sequence>
<evidence type="ECO:0000313" key="4">
    <source>
        <dbReference type="EMBL" id="MFC4667297.1"/>
    </source>
</evidence>
<evidence type="ECO:0000256" key="1">
    <source>
        <dbReference type="ARBA" id="ARBA00009410"/>
    </source>
</evidence>
<evidence type="ECO:0000313" key="5">
    <source>
        <dbReference type="Proteomes" id="UP001595973"/>
    </source>
</evidence>
<feature type="domain" description="FAD dependent oxidoreductase" evidence="3">
    <location>
        <begin position="20"/>
        <end position="412"/>
    </location>
</feature>
<dbReference type="InterPro" id="IPR036188">
    <property type="entry name" value="FAD/NAD-bd_sf"/>
</dbReference>
<keyword evidence="2 4" id="KW-0560">Oxidoreductase</keyword>
<comment type="similarity">
    <text evidence="1">Belongs to the DadA oxidoreductase family.</text>
</comment>
<dbReference type="Gene3D" id="3.30.9.10">
    <property type="entry name" value="D-Amino Acid Oxidase, subunit A, domain 2"/>
    <property type="match status" value="2"/>
</dbReference>
<dbReference type="EMBL" id="JBHSGI010000002">
    <property type="protein sequence ID" value="MFC4667297.1"/>
    <property type="molecule type" value="Genomic_DNA"/>
</dbReference>
<keyword evidence="5" id="KW-1185">Reference proteome</keyword>
<dbReference type="Pfam" id="PF01266">
    <property type="entry name" value="DAO"/>
    <property type="match status" value="1"/>
</dbReference>
<proteinExistence type="inferred from homology"/>
<reference evidence="5" key="1">
    <citation type="journal article" date="2019" name="Int. J. Syst. Evol. Microbiol.">
        <title>The Global Catalogue of Microorganisms (GCM) 10K type strain sequencing project: providing services to taxonomists for standard genome sequencing and annotation.</title>
        <authorList>
            <consortium name="The Broad Institute Genomics Platform"/>
            <consortium name="The Broad Institute Genome Sequencing Center for Infectious Disease"/>
            <person name="Wu L."/>
            <person name="Ma J."/>
        </authorList>
    </citation>
    <scope>NUCLEOTIDE SEQUENCE [LARGE SCALE GENOMIC DNA]</scope>
    <source>
        <strain evidence="5">CGMCC 4.7283</strain>
    </source>
</reference>
<accession>A0ABV9KB37</accession>
<dbReference type="Gene3D" id="3.50.50.60">
    <property type="entry name" value="FAD/NAD(P)-binding domain"/>
    <property type="match status" value="2"/>
</dbReference>
<dbReference type="GO" id="GO:0016491">
    <property type="term" value="F:oxidoreductase activity"/>
    <property type="evidence" value="ECO:0007669"/>
    <property type="project" value="UniProtKB-KW"/>
</dbReference>
<dbReference type="EC" id="1.-.-.-" evidence="4"/>
<dbReference type="Proteomes" id="UP001595973">
    <property type="component" value="Unassembled WGS sequence"/>
</dbReference>
<protein>
    <submittedName>
        <fullName evidence="4">NAD(P)/FAD-dependent oxidoreductase</fullName>
        <ecNumber evidence="4">1.-.-.-</ecNumber>
    </submittedName>
</protein>
<dbReference type="RefSeq" id="WP_380715360.1">
    <property type="nucleotide sequence ID" value="NZ_JBHSGI010000002.1"/>
</dbReference>
<dbReference type="PANTHER" id="PTHR13847">
    <property type="entry name" value="SARCOSINE DEHYDROGENASE-RELATED"/>
    <property type="match status" value="1"/>
</dbReference>
<name>A0ABV9KB37_9RHOB</name>
<dbReference type="InterPro" id="IPR006076">
    <property type="entry name" value="FAD-dep_OxRdtase"/>
</dbReference>